<dbReference type="Gramene" id="PGSC0003DMT400051381">
    <property type="protein sequence ID" value="PGSC0003DMT400051381"/>
    <property type="gene ID" value="PGSC0003DMG401019957"/>
</dbReference>
<dbReference type="EnsemblPlants" id="PGSC0003DMT400051380">
    <property type="protein sequence ID" value="PGSC0003DMT400051380"/>
    <property type="gene ID" value="PGSC0003DMG401019957"/>
</dbReference>
<feature type="compositionally biased region" description="Basic and acidic residues" evidence="1">
    <location>
        <begin position="68"/>
        <end position="77"/>
    </location>
</feature>
<dbReference type="Proteomes" id="UP000011115">
    <property type="component" value="Unassembled WGS sequence"/>
</dbReference>
<feature type="compositionally biased region" description="Polar residues" evidence="1">
    <location>
        <begin position="44"/>
        <end position="55"/>
    </location>
</feature>
<evidence type="ECO:0000313" key="3">
    <source>
        <dbReference type="Proteomes" id="UP000011115"/>
    </source>
</evidence>
<reference evidence="3" key="1">
    <citation type="journal article" date="2011" name="Nature">
        <title>Genome sequence and analysis of the tuber crop potato.</title>
        <authorList>
            <consortium name="The Potato Genome Sequencing Consortium"/>
        </authorList>
    </citation>
    <scope>NUCLEOTIDE SEQUENCE [LARGE SCALE GENOMIC DNA]</scope>
    <source>
        <strain evidence="3">cv. DM1-3 516 R44</strain>
    </source>
</reference>
<dbReference type="InterPro" id="IPR040415">
    <property type="entry name" value="SETD9"/>
</dbReference>
<dbReference type="PANTHER" id="PTHR33524:SF1">
    <property type="entry name" value="SET DOMAIN-CONTAINING PROTEIN"/>
    <property type="match status" value="1"/>
</dbReference>
<dbReference type="PaxDb" id="4113-PGSC0003DMT400051377"/>
<dbReference type="HOGENOM" id="CLU_2403832_0_0_1"/>
<accession>M1BRN1</accession>
<proteinExistence type="predicted"/>
<dbReference type="EnsemblPlants" id="PGSC0003DMT400051381">
    <property type="protein sequence ID" value="PGSC0003DMT400051381"/>
    <property type="gene ID" value="PGSC0003DMG401019957"/>
</dbReference>
<feature type="region of interest" description="Disordered" evidence="1">
    <location>
        <begin position="37"/>
        <end position="93"/>
    </location>
</feature>
<dbReference type="Gramene" id="PGSC0003DMT400051380">
    <property type="protein sequence ID" value="PGSC0003DMT400051380"/>
    <property type="gene ID" value="PGSC0003DMG401019957"/>
</dbReference>
<reference evidence="2" key="2">
    <citation type="submission" date="2015-06" db="UniProtKB">
        <authorList>
            <consortium name="EnsemblPlants"/>
        </authorList>
    </citation>
    <scope>IDENTIFICATION</scope>
    <source>
        <strain evidence="2">DM1-3 516 R44</strain>
    </source>
</reference>
<dbReference type="InParanoid" id="M1BRN1"/>
<protein>
    <submittedName>
        <fullName evidence="2">Uncharacterized protein</fullName>
    </submittedName>
</protein>
<evidence type="ECO:0000256" key="1">
    <source>
        <dbReference type="SAM" id="MobiDB-lite"/>
    </source>
</evidence>
<dbReference type="Gramene" id="PGSC0003DMT400051377">
    <property type="protein sequence ID" value="PGSC0003DMT400051377"/>
    <property type="gene ID" value="PGSC0003DMG401019957"/>
</dbReference>
<dbReference type="PANTHER" id="PTHR33524">
    <property type="entry name" value="C5ORF35"/>
    <property type="match status" value="1"/>
</dbReference>
<sequence length="93" mass="10385">MAGKASLADQQKQVQENVHSQITSFCKYMDHILQPDLTVKDKQGTPSSENNSSPRHSGLSFAIGRTAPLKDHSDSNGHKTSWRGSTRWSLYRD</sequence>
<evidence type="ECO:0000313" key="2">
    <source>
        <dbReference type="EnsemblPlants" id="PGSC0003DMT400051380"/>
    </source>
</evidence>
<name>M1BRN1_SOLTU</name>
<organism evidence="2 3">
    <name type="scientific">Solanum tuberosum</name>
    <name type="common">Potato</name>
    <dbReference type="NCBI Taxonomy" id="4113"/>
    <lineage>
        <taxon>Eukaryota</taxon>
        <taxon>Viridiplantae</taxon>
        <taxon>Streptophyta</taxon>
        <taxon>Embryophyta</taxon>
        <taxon>Tracheophyta</taxon>
        <taxon>Spermatophyta</taxon>
        <taxon>Magnoliopsida</taxon>
        <taxon>eudicotyledons</taxon>
        <taxon>Gunneridae</taxon>
        <taxon>Pentapetalae</taxon>
        <taxon>asterids</taxon>
        <taxon>lamiids</taxon>
        <taxon>Solanales</taxon>
        <taxon>Solanaceae</taxon>
        <taxon>Solanoideae</taxon>
        <taxon>Solaneae</taxon>
        <taxon>Solanum</taxon>
    </lineage>
</organism>
<keyword evidence="3" id="KW-1185">Reference proteome</keyword>
<feature type="compositionally biased region" description="Polar residues" evidence="1">
    <location>
        <begin position="78"/>
        <end position="93"/>
    </location>
</feature>
<dbReference type="EnsemblPlants" id="PGSC0003DMT400051377">
    <property type="protein sequence ID" value="PGSC0003DMT400051377"/>
    <property type="gene ID" value="PGSC0003DMG401019957"/>
</dbReference>
<dbReference type="AlphaFoldDB" id="M1BRN1"/>